<reference evidence="2 3" key="1">
    <citation type="journal article" date="2009" name="Stand. Genomic Sci.">
        <title>Complete genome sequence of Kytococcus sedentarius type strain (541).</title>
        <authorList>
            <person name="Sims D."/>
            <person name="Brettin T."/>
            <person name="Detter J.C."/>
            <person name="Han C."/>
            <person name="Lapidus A."/>
            <person name="Copeland A."/>
            <person name="Glavina Del Rio T."/>
            <person name="Nolan M."/>
            <person name="Chen F."/>
            <person name="Lucas S."/>
            <person name="Tice H."/>
            <person name="Cheng J.F."/>
            <person name="Bruce D."/>
            <person name="Goodwin L."/>
            <person name="Pitluck S."/>
            <person name="Ovchinnikova G."/>
            <person name="Pati A."/>
            <person name="Ivanova N."/>
            <person name="Mavrommatis K."/>
            <person name="Chen A."/>
            <person name="Palaniappan K."/>
            <person name="D'haeseleer P."/>
            <person name="Chain P."/>
            <person name="Bristow J."/>
            <person name="Eisen J.A."/>
            <person name="Markowitz V."/>
            <person name="Hugenholtz P."/>
            <person name="Schneider S."/>
            <person name="Goker M."/>
            <person name="Pukall R."/>
            <person name="Kyrpides N.C."/>
            <person name="Klenk H.P."/>
        </authorList>
    </citation>
    <scope>NUCLEOTIDE SEQUENCE [LARGE SCALE GENOMIC DNA]</scope>
    <source>
        <strain evidence="3">ATCC 14392 / DSM 20547 / JCM 11482 / CCUG 33030 / NBRC 15357 / NCTC 11040 / CCM 314 / 541</strain>
    </source>
</reference>
<proteinExistence type="predicted"/>
<dbReference type="STRING" id="478801.Ksed_18750"/>
<dbReference type="InterPro" id="IPR011050">
    <property type="entry name" value="Pectin_lyase_fold/virulence"/>
</dbReference>
<feature type="domain" description="Right handed beta helix" evidence="1">
    <location>
        <begin position="145"/>
        <end position="313"/>
    </location>
</feature>
<dbReference type="InterPro" id="IPR006626">
    <property type="entry name" value="PbH1"/>
</dbReference>
<accession>C7NJU5</accession>
<keyword evidence="3" id="KW-1185">Reference proteome</keyword>
<name>C7NJU5_KYTSD</name>
<dbReference type="eggNOG" id="COG3420">
    <property type="taxonomic scope" value="Bacteria"/>
</dbReference>
<protein>
    <recommendedName>
        <fullName evidence="1">Right handed beta helix domain-containing protein</fullName>
    </recommendedName>
</protein>
<gene>
    <name evidence="2" type="ordered locus">Ksed_18750</name>
</gene>
<dbReference type="InterPro" id="IPR039448">
    <property type="entry name" value="Beta_helix"/>
</dbReference>
<dbReference type="Pfam" id="PF13229">
    <property type="entry name" value="Beta_helix"/>
    <property type="match status" value="1"/>
</dbReference>
<evidence type="ECO:0000313" key="3">
    <source>
        <dbReference type="Proteomes" id="UP000006666"/>
    </source>
</evidence>
<evidence type="ECO:0000313" key="2">
    <source>
        <dbReference type="EMBL" id="ACV06877.1"/>
    </source>
</evidence>
<dbReference type="SMART" id="SM00710">
    <property type="entry name" value="PbH1"/>
    <property type="match status" value="6"/>
</dbReference>
<dbReference type="SUPFAM" id="SSF51126">
    <property type="entry name" value="Pectin lyase-like"/>
    <property type="match status" value="1"/>
</dbReference>
<dbReference type="EMBL" id="CP001686">
    <property type="protein sequence ID" value="ACV06877.1"/>
    <property type="molecule type" value="Genomic_DNA"/>
</dbReference>
<dbReference type="AlphaFoldDB" id="C7NJU5"/>
<organism evidence="2 3">
    <name type="scientific">Kytococcus sedentarius (strain ATCC 14392 / DSM 20547 / JCM 11482 / CCUG 33030 / NBRC 15357 / NCTC 11040 / CCM 314 / 541)</name>
    <name type="common">Micrococcus sedentarius</name>
    <dbReference type="NCBI Taxonomy" id="478801"/>
    <lineage>
        <taxon>Bacteria</taxon>
        <taxon>Bacillati</taxon>
        <taxon>Actinomycetota</taxon>
        <taxon>Actinomycetes</taxon>
        <taxon>Micrococcales</taxon>
        <taxon>Kytococcaceae</taxon>
        <taxon>Kytococcus</taxon>
    </lineage>
</organism>
<dbReference type="HOGENOM" id="CLU_713263_0_0_11"/>
<dbReference type="KEGG" id="kse:Ksed_18750"/>
<dbReference type="InterPro" id="IPR012334">
    <property type="entry name" value="Pectin_lyas_fold"/>
</dbReference>
<dbReference type="Proteomes" id="UP000006666">
    <property type="component" value="Chromosome"/>
</dbReference>
<evidence type="ECO:0000259" key="1">
    <source>
        <dbReference type="Pfam" id="PF13229"/>
    </source>
</evidence>
<dbReference type="Gene3D" id="2.160.20.10">
    <property type="entry name" value="Single-stranded right-handed beta-helix, Pectin lyase-like"/>
    <property type="match status" value="2"/>
</dbReference>
<sequence length="387" mass="40957">MAACSTPPEETPDRPGLKQIRDQLRGARPGETVRLESREGGYRLDRPLQVPTGVALAGDEGALLYAAGRLKSAVILESGAHLSGLRIESRGAPLISGIQVVREARNVQIENCEVVGTSAALGIMAHGMPRDLVVKQCLLDGLATGVSLVGGGSGVRLEGVEVANWSQRGIYLQQKGSGRFSQVEIADCRVSDLRPGGASRYPLVITGTAGHDTRGLKVTGNQVDGPGRSYRDPEQPGTADQIAIRFARDVEARENRSVGGGDVGMTISHCHDAKVIGNEIRECDTAGIYVGTRGSGTAGNILVEGNVLVDNGQNRNGDRRDHGRVGIRVTLAKNVTVRKNKIIDTRGTQISGITLEDAPTTTLEENTIEGARQEIVRLNKLAGDVDG</sequence>